<organism evidence="2 3">
    <name type="scientific">Sphingobacterium kitahiroshimense</name>
    <dbReference type="NCBI Taxonomy" id="470446"/>
    <lineage>
        <taxon>Bacteria</taxon>
        <taxon>Pseudomonadati</taxon>
        <taxon>Bacteroidota</taxon>
        <taxon>Sphingobacteriia</taxon>
        <taxon>Sphingobacteriales</taxon>
        <taxon>Sphingobacteriaceae</taxon>
        <taxon>Sphingobacterium</taxon>
    </lineage>
</organism>
<evidence type="ECO:0008006" key="4">
    <source>
        <dbReference type="Google" id="ProtNLM"/>
    </source>
</evidence>
<protein>
    <recommendedName>
        <fullName evidence="4">Outer membrane protein beta-barrel domain-containing protein</fullName>
    </recommendedName>
</protein>
<accession>A0ABV0BUL3</accession>
<dbReference type="RefSeq" id="WP_021192447.1">
    <property type="nucleotide sequence ID" value="NZ_JAOQNK010000001.1"/>
</dbReference>
<feature type="chain" id="PRO_5047025184" description="Outer membrane protein beta-barrel domain-containing protein" evidence="1">
    <location>
        <begin position="25"/>
        <end position="196"/>
    </location>
</feature>
<dbReference type="Proteomes" id="UP001409291">
    <property type="component" value="Unassembled WGS sequence"/>
</dbReference>
<keyword evidence="3" id="KW-1185">Reference proteome</keyword>
<gene>
    <name evidence="2" type="ORF">ABE541_14020</name>
</gene>
<feature type="signal peptide" evidence="1">
    <location>
        <begin position="1"/>
        <end position="24"/>
    </location>
</feature>
<dbReference type="EMBL" id="JBDJNQ010000006">
    <property type="protein sequence ID" value="MEN5378376.1"/>
    <property type="molecule type" value="Genomic_DNA"/>
</dbReference>
<reference evidence="2 3" key="1">
    <citation type="submission" date="2024-04" db="EMBL/GenBank/DDBJ databases">
        <title>WGS of bacteria from Torrens River.</title>
        <authorList>
            <person name="Wyrsch E.R."/>
            <person name="Drigo B."/>
        </authorList>
    </citation>
    <scope>NUCLEOTIDE SEQUENCE [LARGE SCALE GENOMIC DNA]</scope>
    <source>
        <strain evidence="2 3">TWI391</strain>
    </source>
</reference>
<sequence>MKNLKLFLASCLAIACFSIQSAYAQKGGVMLYGSFNYHETEAGHQLSAAPLGVGYFFNDNMNVGLNYGFNTSKNKALDFTDHFHEVGPFYSNTWPLGKHFNLIGQVEAHYIWGNEHVVNAANVMADGSYNGYLLRAYPLVGISLGKGWALKAKVAELSYKKKHSKDASIANDHEIITGINGSTVGLGISKNLFIKG</sequence>
<proteinExistence type="predicted"/>
<evidence type="ECO:0000313" key="2">
    <source>
        <dbReference type="EMBL" id="MEN5378376.1"/>
    </source>
</evidence>
<comment type="caution">
    <text evidence="2">The sequence shown here is derived from an EMBL/GenBank/DDBJ whole genome shotgun (WGS) entry which is preliminary data.</text>
</comment>
<evidence type="ECO:0000313" key="3">
    <source>
        <dbReference type="Proteomes" id="UP001409291"/>
    </source>
</evidence>
<evidence type="ECO:0000256" key="1">
    <source>
        <dbReference type="SAM" id="SignalP"/>
    </source>
</evidence>
<keyword evidence="1" id="KW-0732">Signal</keyword>
<dbReference type="PROSITE" id="PS51257">
    <property type="entry name" value="PROKAR_LIPOPROTEIN"/>
    <property type="match status" value="1"/>
</dbReference>
<name>A0ABV0BUL3_9SPHI</name>